<name>X1UZU9_9ZZZZ</name>
<dbReference type="EMBL" id="BARW01031715">
    <property type="protein sequence ID" value="GAJ05441.1"/>
    <property type="molecule type" value="Genomic_DNA"/>
</dbReference>
<dbReference type="InterPro" id="IPR053158">
    <property type="entry name" value="CapK_Type1_Caps_Biosynth"/>
</dbReference>
<dbReference type="InterPro" id="IPR042099">
    <property type="entry name" value="ANL_N_sf"/>
</dbReference>
<dbReference type="Gene3D" id="3.40.50.12780">
    <property type="entry name" value="N-terminal domain of ligase-like"/>
    <property type="match status" value="1"/>
</dbReference>
<comment type="caution">
    <text evidence="1">The sequence shown here is derived from an EMBL/GenBank/DDBJ whole genome shotgun (WGS) entry which is preliminary data.</text>
</comment>
<gene>
    <name evidence="1" type="ORF">S12H4_50381</name>
</gene>
<organism evidence="1">
    <name type="scientific">marine sediment metagenome</name>
    <dbReference type="NCBI Taxonomy" id="412755"/>
    <lineage>
        <taxon>unclassified sequences</taxon>
        <taxon>metagenomes</taxon>
        <taxon>ecological metagenomes</taxon>
    </lineage>
</organism>
<sequence length="150" mass="17121">YGEVVISNLVNRAMVLLNYRLGDLAVLSKRSCECGRTFPRLESFQGKTYEIIELPDGQVVDPGLLWSVFKKRKEVQGYQVVQRGPWSFAAKVLPAEGINMKTLEKELRRELQSIFGDKAQVDILFVKDFPVTAGRKFRPVVPLKNIKHQE</sequence>
<dbReference type="AlphaFoldDB" id="X1UZU9"/>
<dbReference type="PANTHER" id="PTHR36932:SF1">
    <property type="entry name" value="CAPSULAR POLYSACCHARIDE BIOSYNTHESIS PROTEIN"/>
    <property type="match status" value="1"/>
</dbReference>
<dbReference type="PANTHER" id="PTHR36932">
    <property type="entry name" value="CAPSULAR POLYSACCHARIDE BIOSYNTHESIS PROTEIN"/>
    <property type="match status" value="1"/>
</dbReference>
<accession>X1UZU9</accession>
<protein>
    <recommendedName>
        <fullName evidence="2">AMP-dependent ligase C-terminal domain-containing protein</fullName>
    </recommendedName>
</protein>
<feature type="non-terminal residue" evidence="1">
    <location>
        <position position="1"/>
    </location>
</feature>
<proteinExistence type="predicted"/>
<evidence type="ECO:0000313" key="1">
    <source>
        <dbReference type="EMBL" id="GAJ05441.1"/>
    </source>
</evidence>
<reference evidence="1" key="1">
    <citation type="journal article" date="2014" name="Front. Microbiol.">
        <title>High frequency of phylogenetically diverse reductive dehalogenase-homologous genes in deep subseafloor sedimentary metagenomes.</title>
        <authorList>
            <person name="Kawai M."/>
            <person name="Futagami T."/>
            <person name="Toyoda A."/>
            <person name="Takaki Y."/>
            <person name="Nishi S."/>
            <person name="Hori S."/>
            <person name="Arai W."/>
            <person name="Tsubouchi T."/>
            <person name="Morono Y."/>
            <person name="Uchiyama I."/>
            <person name="Ito T."/>
            <person name="Fujiyama A."/>
            <person name="Inagaki F."/>
            <person name="Takami H."/>
        </authorList>
    </citation>
    <scope>NUCLEOTIDE SEQUENCE</scope>
    <source>
        <strain evidence="1">Expedition CK06-06</strain>
    </source>
</reference>
<evidence type="ECO:0008006" key="2">
    <source>
        <dbReference type="Google" id="ProtNLM"/>
    </source>
</evidence>